<gene>
    <name evidence="1" type="ORF">P090810_199</name>
</gene>
<reference evidence="1 2" key="1">
    <citation type="journal article" date="2016" name="Virology">
        <title>The genomic content and context of auxiliary metabolic genes in marine cyanomyoviruses.</title>
        <authorList>
            <person name="Crummett L.T."/>
            <person name="Puxty R.J."/>
            <person name="Weihe C."/>
            <person name="Marston M.F."/>
            <person name="Martiny J.B."/>
        </authorList>
    </citation>
    <scope>NUCLEOTIDE SEQUENCE [LARGE SCALE GENOMIC DNA]</scope>
    <source>
        <strain evidence="1">0810PA09</strain>
    </source>
</reference>
<evidence type="ECO:0000313" key="2">
    <source>
        <dbReference type="Proteomes" id="UP000204364"/>
    </source>
</evidence>
<dbReference type="GeneID" id="30310152"/>
<dbReference type="RefSeq" id="YP_009325188.1">
    <property type="nucleotide sequence ID" value="NC_031944.1"/>
</dbReference>
<dbReference type="KEGG" id="vg:30310152"/>
<proteinExistence type="predicted"/>
<keyword evidence="2" id="KW-1185">Reference proteome</keyword>
<protein>
    <submittedName>
        <fullName evidence="1">Uncharacterized protein</fullName>
    </submittedName>
</protein>
<dbReference type="Proteomes" id="UP000204364">
    <property type="component" value="Segment"/>
</dbReference>
<dbReference type="EMBL" id="KU686210">
    <property type="protein sequence ID" value="AOV61672.1"/>
    <property type="molecule type" value="Genomic_DNA"/>
</dbReference>
<sequence>MCRGILDEYRGNAADPAAFKAVYETYLSWLHETNQEGPDYELTPLEGVDKVG</sequence>
<evidence type="ECO:0000313" key="1">
    <source>
        <dbReference type="EMBL" id="AOV61672.1"/>
    </source>
</evidence>
<accession>A0A1D8KSN9</accession>
<name>A0A1D8KSN9_9CAUD</name>
<organism evidence="1 2">
    <name type="scientific">Synechococcus phage S-WAM1</name>
    <dbReference type="NCBI Taxonomy" id="1815521"/>
    <lineage>
        <taxon>Viruses</taxon>
        <taxon>Duplodnaviria</taxon>
        <taxon>Heunggongvirae</taxon>
        <taxon>Uroviricota</taxon>
        <taxon>Caudoviricetes</taxon>
        <taxon>Pantevenvirales</taxon>
        <taxon>Kyanoviridae</taxon>
        <taxon>Sokavirus</taxon>
        <taxon>Sokavirus swam1</taxon>
    </lineage>
</organism>